<dbReference type="Proteomes" id="UP000243217">
    <property type="component" value="Unassembled WGS sequence"/>
</dbReference>
<dbReference type="AlphaFoldDB" id="A0A1V9Z0M5"/>
<evidence type="ECO:0000313" key="2">
    <source>
        <dbReference type="Proteomes" id="UP000243217"/>
    </source>
</evidence>
<dbReference type="STRING" id="74557.A0A1V9Z0M5"/>
<dbReference type="EMBL" id="JNBS01002409">
    <property type="protein sequence ID" value="OQR91546.1"/>
    <property type="molecule type" value="Genomic_DNA"/>
</dbReference>
<sequence length="191" mass="21870">MLGAVGTDSHFAVKKEWFFRRLLSSDARQRALVMEKLREELLAMEIPVLEAHLPTMCRLAREAPLADIRIGCTKLLEEIEETKGLRYVVKCTPENGDPVTDEHSDVSSFFGKSEVISIVKNEDQDIQEIFIRSFLQGGRVSHLTRMLAWHKSYLQLFRASITTIMLNGMRVSTLDNLISCMDLYHWNGEII</sequence>
<evidence type="ECO:0000313" key="1">
    <source>
        <dbReference type="EMBL" id="OQR91546.1"/>
    </source>
</evidence>
<proteinExistence type="predicted"/>
<reference evidence="1 2" key="1">
    <citation type="journal article" date="2014" name="Genome Biol. Evol.">
        <title>The secreted proteins of Achlya hypogyna and Thraustotheca clavata identify the ancestral oomycete secretome and reveal gene acquisitions by horizontal gene transfer.</title>
        <authorList>
            <person name="Misner I."/>
            <person name="Blouin N."/>
            <person name="Leonard G."/>
            <person name="Richards T.A."/>
            <person name="Lane C.E."/>
        </authorList>
    </citation>
    <scope>NUCLEOTIDE SEQUENCE [LARGE SCALE GENOMIC DNA]</scope>
    <source>
        <strain evidence="1 2">ATCC 34112</strain>
    </source>
</reference>
<dbReference type="OrthoDB" id="337464at2759"/>
<name>A0A1V9Z0M5_9STRA</name>
<keyword evidence="2" id="KW-1185">Reference proteome</keyword>
<protein>
    <submittedName>
        <fullName evidence="1">Uncharacterized protein</fullName>
    </submittedName>
</protein>
<organism evidence="1 2">
    <name type="scientific">Thraustotheca clavata</name>
    <dbReference type="NCBI Taxonomy" id="74557"/>
    <lineage>
        <taxon>Eukaryota</taxon>
        <taxon>Sar</taxon>
        <taxon>Stramenopiles</taxon>
        <taxon>Oomycota</taxon>
        <taxon>Saprolegniomycetes</taxon>
        <taxon>Saprolegniales</taxon>
        <taxon>Achlyaceae</taxon>
        <taxon>Thraustotheca</taxon>
    </lineage>
</organism>
<gene>
    <name evidence="1" type="ORF">THRCLA_08949</name>
</gene>
<comment type="caution">
    <text evidence="1">The sequence shown here is derived from an EMBL/GenBank/DDBJ whole genome shotgun (WGS) entry which is preliminary data.</text>
</comment>
<accession>A0A1V9Z0M5</accession>